<keyword evidence="1" id="KW-0472">Membrane</keyword>
<feature type="transmembrane region" description="Helical" evidence="1">
    <location>
        <begin position="12"/>
        <end position="29"/>
    </location>
</feature>
<protein>
    <submittedName>
        <fullName evidence="2">Uncharacterized protein</fullName>
    </submittedName>
</protein>
<keyword evidence="1" id="KW-1133">Transmembrane helix</keyword>
<dbReference type="KEGG" id="cavi:CAV_0880"/>
<evidence type="ECO:0000313" key="2">
    <source>
        <dbReference type="EMBL" id="ASQ30542.1"/>
    </source>
</evidence>
<gene>
    <name evidence="2" type="ORF">CAV_0880</name>
</gene>
<organism evidence="2 3">
    <name type="scientific">Campylobacter avium LMG 24591</name>
    <dbReference type="NCBI Taxonomy" id="522484"/>
    <lineage>
        <taxon>Bacteria</taxon>
        <taxon>Pseudomonadati</taxon>
        <taxon>Campylobacterota</taxon>
        <taxon>Epsilonproteobacteria</taxon>
        <taxon>Campylobacterales</taxon>
        <taxon>Campylobacteraceae</taxon>
        <taxon>Campylobacter</taxon>
    </lineage>
</organism>
<evidence type="ECO:0000313" key="3">
    <source>
        <dbReference type="Proteomes" id="UP000201169"/>
    </source>
</evidence>
<dbReference type="EMBL" id="CP022347">
    <property type="protein sequence ID" value="ASQ30542.1"/>
    <property type="molecule type" value="Genomic_DNA"/>
</dbReference>
<keyword evidence="1" id="KW-0812">Transmembrane</keyword>
<dbReference type="AlphaFoldDB" id="A0A222MYC0"/>
<evidence type="ECO:0000256" key="1">
    <source>
        <dbReference type="SAM" id="Phobius"/>
    </source>
</evidence>
<name>A0A222MYC0_9BACT</name>
<dbReference type="RefSeq" id="WP_094325297.1">
    <property type="nucleotide sequence ID" value="NZ_CP022347.1"/>
</dbReference>
<feature type="transmembrane region" description="Helical" evidence="1">
    <location>
        <begin position="41"/>
        <end position="61"/>
    </location>
</feature>
<reference evidence="2 3" key="1">
    <citation type="submission" date="2017-07" db="EMBL/GenBank/DDBJ databases">
        <title>Analysis of two Campylobacter avium genomes and identification of a novel hippuricase gene.</title>
        <authorList>
            <person name="Miller W.G."/>
            <person name="Chapman M.H."/>
            <person name="Yee E."/>
            <person name="Revez J."/>
            <person name="Bono J.L."/>
            <person name="Rossi M."/>
        </authorList>
    </citation>
    <scope>NUCLEOTIDE SEQUENCE [LARGE SCALE GENOMIC DNA]</scope>
    <source>
        <strain evidence="2 3">LMG 24591</strain>
    </source>
</reference>
<proteinExistence type="predicted"/>
<sequence>MIKEDIATYRAMILLILSSIFAIIGYAIINIEKLTTNQTTIGIIVSFLLLVGLFIMLKIYLKARKILKDLE</sequence>
<accession>A0A222MYC0</accession>
<keyword evidence="3" id="KW-1185">Reference proteome</keyword>
<dbReference type="Proteomes" id="UP000201169">
    <property type="component" value="Chromosome"/>
</dbReference>